<evidence type="ECO:0000256" key="1">
    <source>
        <dbReference type="SAM" id="SignalP"/>
    </source>
</evidence>
<gene>
    <name evidence="2" type="ORF">C8N24_5249</name>
</gene>
<keyword evidence="1" id="KW-0732">Signal</keyword>
<sequence>MRRLPTLTLLLGLTLLAPSAAHANRGYGAFEPYEDLAVVQTSDDGRELRSLTLRVQMACDDDRTYGWVADVKAARGALSPSTRGRNRLVVKRGSLHGKLVGRFGNRRDYAEYTGRIVVSDVREDSARVKVSLLRTERLDPSDRCRFDGTLRAERDPGTLYIGATDDDEPVIVRRHDDGTGVEWLSGFGTDCDPEGFVQGIHTDDLGLSPDDDTFGTEGLEAAGTFDPFGTGEYERWVAIGGRLEADRAAGIFRLVANGDGGPAETCDTAIRRWRAISS</sequence>
<dbReference type="Proteomes" id="UP000278962">
    <property type="component" value="Unassembled WGS sequence"/>
</dbReference>
<feature type="chain" id="PRO_5024854626" evidence="1">
    <location>
        <begin position="24"/>
        <end position="278"/>
    </location>
</feature>
<proteinExistence type="predicted"/>
<evidence type="ECO:0000313" key="2">
    <source>
        <dbReference type="EMBL" id="RKQ87229.1"/>
    </source>
</evidence>
<name>A0A660L2T2_9ACTN</name>
<dbReference type="EMBL" id="RBIL01000002">
    <property type="protein sequence ID" value="RKQ87229.1"/>
    <property type="molecule type" value="Genomic_DNA"/>
</dbReference>
<protein>
    <submittedName>
        <fullName evidence="2">Uncharacterized protein</fullName>
    </submittedName>
</protein>
<reference evidence="2 3" key="1">
    <citation type="submission" date="2018-10" db="EMBL/GenBank/DDBJ databases">
        <title>Genomic Encyclopedia of Archaeal and Bacterial Type Strains, Phase II (KMG-II): from individual species to whole genera.</title>
        <authorList>
            <person name="Goeker M."/>
        </authorList>
    </citation>
    <scope>NUCLEOTIDE SEQUENCE [LARGE SCALE GENOMIC DNA]</scope>
    <source>
        <strain evidence="2 3">DSM 14954</strain>
    </source>
</reference>
<keyword evidence="3" id="KW-1185">Reference proteome</keyword>
<evidence type="ECO:0000313" key="3">
    <source>
        <dbReference type="Proteomes" id="UP000278962"/>
    </source>
</evidence>
<organism evidence="2 3">
    <name type="scientific">Solirubrobacter pauli</name>
    <dbReference type="NCBI Taxonomy" id="166793"/>
    <lineage>
        <taxon>Bacteria</taxon>
        <taxon>Bacillati</taxon>
        <taxon>Actinomycetota</taxon>
        <taxon>Thermoleophilia</taxon>
        <taxon>Solirubrobacterales</taxon>
        <taxon>Solirubrobacteraceae</taxon>
        <taxon>Solirubrobacter</taxon>
    </lineage>
</organism>
<feature type="signal peptide" evidence="1">
    <location>
        <begin position="1"/>
        <end position="23"/>
    </location>
</feature>
<dbReference type="RefSeq" id="WP_121255600.1">
    <property type="nucleotide sequence ID" value="NZ_RBIL01000002.1"/>
</dbReference>
<dbReference type="AlphaFoldDB" id="A0A660L2T2"/>
<comment type="caution">
    <text evidence="2">The sequence shown here is derived from an EMBL/GenBank/DDBJ whole genome shotgun (WGS) entry which is preliminary data.</text>
</comment>
<accession>A0A660L2T2</accession>